<sequence length="690" mass="79183">MSRFTENTRIIRLKSLNANTDIATLARRVVEECRLIHPSELPEVEQLLFYLQNRKKPEKHSPRDLTPFEGMEEANINSIDDYVELLYEDIPEKVRGATLILHLARNPDNLEELLQNETALGALARVLREDWKQSVDMATTIIYVFFCFSSFSQFHGLVTHYKIGALCMNITEHELKRYDLWQDELQKKKKAYILQLRSKEHEKALKKYQGLLSKQEQLLQVALYLLLNLAEDTRTELKMRNKNIVHMLVKTLDREDEELLVLVVSFLKKLSIFLENKNDMAETYAVEKLARLLACDHENLLNTTLRLLLNLSFDTGLRSQMVQAGLIPKLSSLLADEKQGQLCMCILYHISVDDRFKSMFAYTDCIPQLMKMLFECGESHMDPELISFCINLAANKRNAQLICEGNGLKMLMKRGLKLKDVLIMKMIRNLSQHDGPTKNLFIDYVGDLAAQIGAEEREEYVIECLGTLANLTIPDLDWELVLKEYNLVPYLKDHLNPGSAEDDLILEVVIMIGTVSMDDSCAATMAKSGIIPALIELLNAQQEDDEFVCQIVYVFYQMVFHQATRDVIIKDTQAPAYLIDLMHDKNAEIRKVCNSTLDIIAEYDKECERKIQSEKFRWHNAQWLEMVENRAMGDDGEPSMFGDDGEPFMHSGDILERPDLFYTADGTISPEFFTDYQNGDIGQAGGFPGR</sequence>
<evidence type="ECO:0000256" key="1">
    <source>
        <dbReference type="PROSITE-ProRule" id="PRU00259"/>
    </source>
</evidence>
<dbReference type="GeneTree" id="ENSGT00390000003574"/>
<keyword evidence="3" id="KW-1185">Reference proteome</keyword>
<protein>
    <submittedName>
        <fullName evidence="2">Kinesin-associated protein 3a</fullName>
    </submittedName>
</protein>
<dbReference type="GO" id="GO:0005930">
    <property type="term" value="C:axoneme"/>
    <property type="evidence" value="ECO:0007669"/>
    <property type="project" value="TreeGrafter"/>
</dbReference>
<dbReference type="Pfam" id="PF05804">
    <property type="entry name" value="KAP"/>
    <property type="match status" value="1"/>
</dbReference>
<dbReference type="PANTHER" id="PTHR15605">
    <property type="entry name" value="KINESIN-ASSOCIATED PROTEINS"/>
    <property type="match status" value="1"/>
</dbReference>
<dbReference type="InterPro" id="IPR016024">
    <property type="entry name" value="ARM-type_fold"/>
</dbReference>
<gene>
    <name evidence="2" type="primary">KIFAP3</name>
    <name evidence="2" type="synonym">kifap3a</name>
</gene>
<dbReference type="InterPro" id="IPR011989">
    <property type="entry name" value="ARM-like"/>
</dbReference>
<dbReference type="SMART" id="SM01297">
    <property type="entry name" value="KAP"/>
    <property type="match status" value="1"/>
</dbReference>
<feature type="repeat" description="ARM" evidence="1">
    <location>
        <begin position="529"/>
        <end position="569"/>
    </location>
</feature>
<evidence type="ECO:0000313" key="3">
    <source>
        <dbReference type="Proteomes" id="UP000472277"/>
    </source>
</evidence>
<proteinExistence type="predicted"/>
<dbReference type="SMART" id="SM00185">
    <property type="entry name" value="ARM"/>
    <property type="match status" value="5"/>
</dbReference>
<accession>A0A673ZKR9</accession>
<dbReference type="InterPro" id="IPR008658">
    <property type="entry name" value="KAP3"/>
</dbReference>
<dbReference type="Proteomes" id="UP000472277">
    <property type="component" value="Chromosome 22"/>
</dbReference>
<dbReference type="InterPro" id="IPR000225">
    <property type="entry name" value="Armadillo"/>
</dbReference>
<dbReference type="SUPFAM" id="SSF48371">
    <property type="entry name" value="ARM repeat"/>
    <property type="match status" value="1"/>
</dbReference>
<dbReference type="GO" id="GO:0035869">
    <property type="term" value="C:ciliary transition zone"/>
    <property type="evidence" value="ECO:0007669"/>
    <property type="project" value="TreeGrafter"/>
</dbReference>
<dbReference type="PANTHER" id="PTHR15605:SF2">
    <property type="entry name" value="KINESIN-ASSOCIATED PROTEIN 3"/>
    <property type="match status" value="1"/>
</dbReference>
<dbReference type="Ensembl" id="ENSSTUT00000049351.1">
    <property type="protein sequence ID" value="ENSSTUP00000047317.1"/>
    <property type="gene ID" value="ENSSTUG00000019509.1"/>
</dbReference>
<reference evidence="2" key="1">
    <citation type="submission" date="2025-08" db="UniProtKB">
        <authorList>
            <consortium name="Ensembl"/>
        </authorList>
    </citation>
    <scope>IDENTIFICATION</scope>
</reference>
<reference evidence="2" key="2">
    <citation type="submission" date="2025-09" db="UniProtKB">
        <authorList>
            <consortium name="Ensembl"/>
        </authorList>
    </citation>
    <scope>IDENTIFICATION</scope>
</reference>
<dbReference type="AlphaFoldDB" id="A0A673ZKR9"/>
<name>A0A673ZKR9_SALTR</name>
<dbReference type="Gene3D" id="1.25.10.10">
    <property type="entry name" value="Leucine-rich Repeat Variant"/>
    <property type="match status" value="1"/>
</dbReference>
<dbReference type="GO" id="GO:0044782">
    <property type="term" value="P:cilium organization"/>
    <property type="evidence" value="ECO:0007669"/>
    <property type="project" value="TreeGrafter"/>
</dbReference>
<organism evidence="2 3">
    <name type="scientific">Salmo trutta</name>
    <name type="common">Brown trout</name>
    <dbReference type="NCBI Taxonomy" id="8032"/>
    <lineage>
        <taxon>Eukaryota</taxon>
        <taxon>Metazoa</taxon>
        <taxon>Chordata</taxon>
        <taxon>Craniata</taxon>
        <taxon>Vertebrata</taxon>
        <taxon>Euteleostomi</taxon>
        <taxon>Actinopterygii</taxon>
        <taxon>Neopterygii</taxon>
        <taxon>Teleostei</taxon>
        <taxon>Protacanthopterygii</taxon>
        <taxon>Salmoniformes</taxon>
        <taxon>Salmonidae</taxon>
        <taxon>Salmoninae</taxon>
        <taxon>Salmo</taxon>
    </lineage>
</organism>
<dbReference type="GO" id="GO:0016939">
    <property type="term" value="C:kinesin II complex"/>
    <property type="evidence" value="ECO:0007669"/>
    <property type="project" value="TreeGrafter"/>
</dbReference>
<dbReference type="PROSITE" id="PS50176">
    <property type="entry name" value="ARM_REPEAT"/>
    <property type="match status" value="1"/>
</dbReference>
<evidence type="ECO:0000313" key="2">
    <source>
        <dbReference type="Ensembl" id="ENSSTUP00000047317.1"/>
    </source>
</evidence>
<dbReference type="GO" id="GO:0019894">
    <property type="term" value="F:kinesin binding"/>
    <property type="evidence" value="ECO:0007669"/>
    <property type="project" value="InterPro"/>
</dbReference>
<dbReference type="GO" id="GO:0007018">
    <property type="term" value="P:microtubule-based movement"/>
    <property type="evidence" value="ECO:0007669"/>
    <property type="project" value="TreeGrafter"/>
</dbReference>